<name>A0A8S5LKD3_9CAUD</name>
<protein>
    <recommendedName>
        <fullName evidence="2">Phage protein</fullName>
    </recommendedName>
</protein>
<dbReference type="Pfam" id="PF07852">
    <property type="entry name" value="DUF1642"/>
    <property type="match status" value="1"/>
</dbReference>
<accession>A0A8S5LKD3</accession>
<organism evidence="1">
    <name type="scientific">Siphoviridae sp. ctVsq1</name>
    <dbReference type="NCBI Taxonomy" id="2827577"/>
    <lineage>
        <taxon>Viruses</taxon>
        <taxon>Duplodnaviria</taxon>
        <taxon>Heunggongvirae</taxon>
        <taxon>Uroviricota</taxon>
        <taxon>Caudoviricetes</taxon>
    </lineage>
</organism>
<dbReference type="EMBL" id="BK015863">
    <property type="protein sequence ID" value="DAD70307.1"/>
    <property type="molecule type" value="Genomic_DNA"/>
</dbReference>
<reference evidence="1" key="1">
    <citation type="journal article" date="2021" name="Proc. Natl. Acad. Sci. U.S.A.">
        <title>A Catalog of Tens of Thousands of Viruses from Human Metagenomes Reveals Hidden Associations with Chronic Diseases.</title>
        <authorList>
            <person name="Tisza M.J."/>
            <person name="Buck C.B."/>
        </authorList>
    </citation>
    <scope>NUCLEOTIDE SEQUENCE</scope>
    <source>
        <strain evidence="1">CtVsq1</strain>
    </source>
</reference>
<dbReference type="InterPro" id="IPR012865">
    <property type="entry name" value="DUF1642"/>
</dbReference>
<evidence type="ECO:0008006" key="2">
    <source>
        <dbReference type="Google" id="ProtNLM"/>
    </source>
</evidence>
<evidence type="ECO:0000313" key="1">
    <source>
        <dbReference type="EMBL" id="DAD70307.1"/>
    </source>
</evidence>
<proteinExistence type="predicted"/>
<sequence length="179" mass="21051">MNKQELIDYCNAIKENKSQIINCIDVNEIIKKIEQLDEPQKVTIPQFVADWIEKCKVIKKFKASLAYALNSEVWSENNLSDKCIDWLYNANNQEIFARAWLDGYEVEKEKRYLVKIVGMDNINGYLSYNKKLKKWFFGIASESRPYRLKHTRKELEEAGFGWVLDCPGIEIEEVEEVTE</sequence>